<comment type="caution">
    <text evidence="1">The sequence shown here is derived from an EMBL/GenBank/DDBJ whole genome shotgun (WGS) entry which is preliminary data.</text>
</comment>
<evidence type="ECO:0000313" key="1">
    <source>
        <dbReference type="EMBL" id="MDR7096220.1"/>
    </source>
</evidence>
<keyword evidence="2" id="KW-1185">Reference proteome</keyword>
<name>A0ABU1VFH1_9BURK</name>
<dbReference type="RefSeq" id="WP_204734997.1">
    <property type="nucleotide sequence ID" value="NZ_JAVDWE010000013.1"/>
</dbReference>
<reference evidence="1 2" key="1">
    <citation type="submission" date="2023-07" db="EMBL/GenBank/DDBJ databases">
        <title>Sorghum-associated microbial communities from plants grown in Nebraska, USA.</title>
        <authorList>
            <person name="Schachtman D."/>
        </authorList>
    </citation>
    <scope>NUCLEOTIDE SEQUENCE [LARGE SCALE GENOMIC DNA]</scope>
    <source>
        <strain evidence="1 2">BE240</strain>
    </source>
</reference>
<evidence type="ECO:0000313" key="2">
    <source>
        <dbReference type="Proteomes" id="UP001265550"/>
    </source>
</evidence>
<accession>A0ABU1VFH1</accession>
<sequence length="163" mass="17608">MAEARTRIHIGAHETLIETWSPEVGMVEWMLDIGTEALGNGPFRHAPPTALEIENAIEHVENAVMPLLRQMPPGTQLVTSDAIARELHQLTSERGASEALLLIDDVELVFNQIAAVSLGRPAQSAGLPVGVEFPAYVVILRETMHHLGFASLTVLPSPSSPSH</sequence>
<protein>
    <submittedName>
        <fullName evidence="1">Uncharacterized protein</fullName>
    </submittedName>
</protein>
<dbReference type="EMBL" id="JAVDWE010000013">
    <property type="protein sequence ID" value="MDR7096220.1"/>
    <property type="molecule type" value="Genomic_DNA"/>
</dbReference>
<gene>
    <name evidence="1" type="ORF">J2X09_003977</name>
</gene>
<organism evidence="1 2">
    <name type="scientific">Hydrogenophaga laconesensis</name>
    <dbReference type="NCBI Taxonomy" id="1805971"/>
    <lineage>
        <taxon>Bacteria</taxon>
        <taxon>Pseudomonadati</taxon>
        <taxon>Pseudomonadota</taxon>
        <taxon>Betaproteobacteria</taxon>
        <taxon>Burkholderiales</taxon>
        <taxon>Comamonadaceae</taxon>
        <taxon>Hydrogenophaga</taxon>
    </lineage>
</organism>
<proteinExistence type="predicted"/>
<dbReference type="Proteomes" id="UP001265550">
    <property type="component" value="Unassembled WGS sequence"/>
</dbReference>